<dbReference type="AlphaFoldDB" id="A0A8H5F4R4"/>
<dbReference type="InterPro" id="IPR002347">
    <property type="entry name" value="SDR_fam"/>
</dbReference>
<keyword evidence="4" id="KW-1185">Reference proteome</keyword>
<gene>
    <name evidence="3" type="ORF">D9619_013487</name>
</gene>
<evidence type="ECO:0000313" key="4">
    <source>
        <dbReference type="Proteomes" id="UP000567179"/>
    </source>
</evidence>
<comment type="similarity">
    <text evidence="1">Belongs to the short-chain dehydrogenases/reductases (SDR) family.</text>
</comment>
<dbReference type="GO" id="GO:0016616">
    <property type="term" value="F:oxidoreductase activity, acting on the CH-OH group of donors, NAD or NADP as acceptor"/>
    <property type="evidence" value="ECO:0007669"/>
    <property type="project" value="UniProtKB-ARBA"/>
</dbReference>
<sequence length="310" mass="32813">MASLPPNMPAPSGVYSILHSEVPSSQLAPIPKSLALFSMRNKTAIITGAGRGMGLEIAVAYAEAGAVVYCIDLAEKPSADWERCQDWIERLPEQLSSETGDIGSKAKGSKGRLEYVQCDVTEHKASHALIDRIADTEDGIHVCVVCAAVLLGGGFLDCDEENLETHMKVNLNGAVFTTQAAARQMVTRRIKGSILLISSIGGSVAIKTNDVMAYSTSKAALLQLSRSIACELGPKGIRCNTISPGVVLSHMTKDTFEEHPDVLATLCSQNPLGRIANLDEVRGAALFLGSDASSFCTGSNLILDGGHTAW</sequence>
<evidence type="ECO:0000256" key="2">
    <source>
        <dbReference type="ARBA" id="ARBA00023002"/>
    </source>
</evidence>
<name>A0A8H5F4R4_9AGAR</name>
<dbReference type="InterPro" id="IPR036291">
    <property type="entry name" value="NAD(P)-bd_dom_sf"/>
</dbReference>
<dbReference type="PANTHER" id="PTHR43008">
    <property type="entry name" value="BENZIL REDUCTASE"/>
    <property type="match status" value="1"/>
</dbReference>
<reference evidence="3 4" key="1">
    <citation type="journal article" date="2020" name="ISME J.">
        <title>Uncovering the hidden diversity of litter-decomposition mechanisms in mushroom-forming fungi.</title>
        <authorList>
            <person name="Floudas D."/>
            <person name="Bentzer J."/>
            <person name="Ahren D."/>
            <person name="Johansson T."/>
            <person name="Persson P."/>
            <person name="Tunlid A."/>
        </authorList>
    </citation>
    <scope>NUCLEOTIDE SEQUENCE [LARGE SCALE GENOMIC DNA]</scope>
    <source>
        <strain evidence="3 4">CBS 101986</strain>
    </source>
</reference>
<evidence type="ECO:0000313" key="3">
    <source>
        <dbReference type="EMBL" id="KAF5323233.1"/>
    </source>
</evidence>
<proteinExistence type="inferred from homology"/>
<dbReference type="PANTHER" id="PTHR43008:SF4">
    <property type="entry name" value="CHAIN DEHYDROGENASE, PUTATIVE (AFU_ORTHOLOGUE AFUA_4G08710)-RELATED"/>
    <property type="match status" value="1"/>
</dbReference>
<organism evidence="3 4">
    <name type="scientific">Psilocybe cf. subviscida</name>
    <dbReference type="NCBI Taxonomy" id="2480587"/>
    <lineage>
        <taxon>Eukaryota</taxon>
        <taxon>Fungi</taxon>
        <taxon>Dikarya</taxon>
        <taxon>Basidiomycota</taxon>
        <taxon>Agaricomycotina</taxon>
        <taxon>Agaricomycetes</taxon>
        <taxon>Agaricomycetidae</taxon>
        <taxon>Agaricales</taxon>
        <taxon>Agaricineae</taxon>
        <taxon>Strophariaceae</taxon>
        <taxon>Psilocybe</taxon>
    </lineage>
</organism>
<protein>
    <submittedName>
        <fullName evidence="3">Uncharacterized protein</fullName>
    </submittedName>
</protein>
<dbReference type="Pfam" id="PF13561">
    <property type="entry name" value="adh_short_C2"/>
    <property type="match status" value="1"/>
</dbReference>
<evidence type="ECO:0000256" key="1">
    <source>
        <dbReference type="ARBA" id="ARBA00006484"/>
    </source>
</evidence>
<dbReference type="Gene3D" id="3.40.50.720">
    <property type="entry name" value="NAD(P)-binding Rossmann-like Domain"/>
    <property type="match status" value="1"/>
</dbReference>
<dbReference type="SUPFAM" id="SSF51735">
    <property type="entry name" value="NAD(P)-binding Rossmann-fold domains"/>
    <property type="match status" value="1"/>
</dbReference>
<dbReference type="OrthoDB" id="1669814at2759"/>
<keyword evidence="2" id="KW-0560">Oxidoreductase</keyword>
<dbReference type="Proteomes" id="UP000567179">
    <property type="component" value="Unassembled WGS sequence"/>
</dbReference>
<dbReference type="FunFam" id="3.40.50.720:FF:000084">
    <property type="entry name" value="Short-chain dehydrogenase reductase"/>
    <property type="match status" value="1"/>
</dbReference>
<accession>A0A8H5F4R4</accession>
<dbReference type="GO" id="GO:0050664">
    <property type="term" value="F:oxidoreductase activity, acting on NAD(P)H, oxygen as acceptor"/>
    <property type="evidence" value="ECO:0007669"/>
    <property type="project" value="TreeGrafter"/>
</dbReference>
<dbReference type="EMBL" id="JAACJJ010000019">
    <property type="protein sequence ID" value="KAF5323233.1"/>
    <property type="molecule type" value="Genomic_DNA"/>
</dbReference>
<comment type="caution">
    <text evidence="3">The sequence shown here is derived from an EMBL/GenBank/DDBJ whole genome shotgun (WGS) entry which is preliminary data.</text>
</comment>
<dbReference type="PRINTS" id="PR00081">
    <property type="entry name" value="GDHRDH"/>
</dbReference>